<dbReference type="GO" id="GO:0003677">
    <property type="term" value="F:DNA binding"/>
    <property type="evidence" value="ECO:0007669"/>
    <property type="project" value="UniProtKB-KW"/>
</dbReference>
<evidence type="ECO:0000256" key="3">
    <source>
        <dbReference type="ARBA" id="ARBA00023163"/>
    </source>
</evidence>
<dbReference type="PANTHER" id="PTHR38445:SF9">
    <property type="entry name" value="HTH-TYPE TRANSCRIPTIONAL REPRESSOR YTRA"/>
    <property type="match status" value="1"/>
</dbReference>
<dbReference type="AlphaFoldDB" id="A0A2N5N2K4"/>
<dbReference type="Pfam" id="PF00392">
    <property type="entry name" value="GntR"/>
    <property type="match status" value="1"/>
</dbReference>
<dbReference type="EMBL" id="NFEZ01000004">
    <property type="protein sequence ID" value="PLT44564.1"/>
    <property type="molecule type" value="Genomic_DNA"/>
</dbReference>
<organism evidence="5 6">
    <name type="scientific">Paenibacillus pasadenensis</name>
    <dbReference type="NCBI Taxonomy" id="217090"/>
    <lineage>
        <taxon>Bacteria</taxon>
        <taxon>Bacillati</taxon>
        <taxon>Bacillota</taxon>
        <taxon>Bacilli</taxon>
        <taxon>Bacillales</taxon>
        <taxon>Paenibacillaceae</taxon>
        <taxon>Paenibacillus</taxon>
    </lineage>
</organism>
<comment type="caution">
    <text evidence="5">The sequence shown here is derived from an EMBL/GenBank/DDBJ whole genome shotgun (WGS) entry which is preliminary data.</text>
</comment>
<keyword evidence="6" id="KW-1185">Reference proteome</keyword>
<proteinExistence type="predicted"/>
<dbReference type="Proteomes" id="UP000234789">
    <property type="component" value="Unassembled WGS sequence"/>
</dbReference>
<gene>
    <name evidence="5" type="ORF">B8V81_2995</name>
</gene>
<evidence type="ECO:0000313" key="5">
    <source>
        <dbReference type="EMBL" id="PLT44564.1"/>
    </source>
</evidence>
<dbReference type="PANTHER" id="PTHR38445">
    <property type="entry name" value="HTH-TYPE TRANSCRIPTIONAL REPRESSOR YTRA"/>
    <property type="match status" value="1"/>
</dbReference>
<evidence type="ECO:0000256" key="1">
    <source>
        <dbReference type="ARBA" id="ARBA00023015"/>
    </source>
</evidence>
<dbReference type="InterPro" id="IPR036388">
    <property type="entry name" value="WH-like_DNA-bd_sf"/>
</dbReference>
<dbReference type="CDD" id="cd07377">
    <property type="entry name" value="WHTH_GntR"/>
    <property type="match status" value="1"/>
</dbReference>
<dbReference type="GO" id="GO:0003700">
    <property type="term" value="F:DNA-binding transcription factor activity"/>
    <property type="evidence" value="ECO:0007669"/>
    <property type="project" value="InterPro"/>
</dbReference>
<evidence type="ECO:0000313" key="6">
    <source>
        <dbReference type="Proteomes" id="UP000234789"/>
    </source>
</evidence>
<dbReference type="InterPro" id="IPR036390">
    <property type="entry name" value="WH_DNA-bd_sf"/>
</dbReference>
<evidence type="ECO:0000259" key="4">
    <source>
        <dbReference type="PROSITE" id="PS50949"/>
    </source>
</evidence>
<sequence>MRLPIQINDNSAEPLYHQIESQLRALIVSGQLTENTLLPSNRELAQSLGCSLITIRRVYQDLEAEGLLRSRQGSGTFVAKVDSEAGTRQLRQSAEEAIRAAVDAGLAAGLERAELERLFAVELDRRCGPKTGDRQDPS</sequence>
<protein>
    <submittedName>
        <fullName evidence="5">Transcriptional regulator, GntR family</fullName>
    </submittedName>
</protein>
<evidence type="ECO:0000256" key="2">
    <source>
        <dbReference type="ARBA" id="ARBA00023125"/>
    </source>
</evidence>
<keyword evidence="2" id="KW-0238">DNA-binding</keyword>
<dbReference type="PRINTS" id="PR00035">
    <property type="entry name" value="HTHGNTR"/>
</dbReference>
<dbReference type="RefSeq" id="WP_028600342.1">
    <property type="nucleotide sequence ID" value="NZ_BIMM01000038.1"/>
</dbReference>
<dbReference type="SMART" id="SM00345">
    <property type="entry name" value="HTH_GNTR"/>
    <property type="match status" value="1"/>
</dbReference>
<dbReference type="Gene3D" id="1.10.10.10">
    <property type="entry name" value="Winged helix-like DNA-binding domain superfamily/Winged helix DNA-binding domain"/>
    <property type="match status" value="1"/>
</dbReference>
<dbReference type="OrthoDB" id="9801546at2"/>
<dbReference type="PROSITE" id="PS50949">
    <property type="entry name" value="HTH_GNTR"/>
    <property type="match status" value="1"/>
</dbReference>
<keyword evidence="3" id="KW-0804">Transcription</keyword>
<dbReference type="SUPFAM" id="SSF46785">
    <property type="entry name" value="Winged helix' DNA-binding domain"/>
    <property type="match status" value="1"/>
</dbReference>
<keyword evidence="1" id="KW-0805">Transcription regulation</keyword>
<name>A0A2N5N2K4_9BACL</name>
<reference evidence="5 6" key="1">
    <citation type="submission" date="2017-05" db="EMBL/GenBank/DDBJ databases">
        <title>Functional genome analysis of Paenibacillus pasadenensis strain R16: insights on endophytic life style and antifungal activity.</title>
        <authorList>
            <person name="Passera A."/>
            <person name="Marcolungo L."/>
            <person name="Casati P."/>
            <person name="Brasca M."/>
            <person name="Quaglino F."/>
            <person name="Delledonne M."/>
        </authorList>
    </citation>
    <scope>NUCLEOTIDE SEQUENCE [LARGE SCALE GENOMIC DNA]</scope>
    <source>
        <strain evidence="5 6">R16</strain>
    </source>
</reference>
<accession>A0A2N5N2K4</accession>
<feature type="domain" description="HTH gntR-type" evidence="4">
    <location>
        <begin position="13"/>
        <end position="81"/>
    </location>
</feature>
<dbReference type="InterPro" id="IPR000524">
    <property type="entry name" value="Tscrpt_reg_HTH_GntR"/>
</dbReference>